<dbReference type="RefSeq" id="WP_279288995.1">
    <property type="nucleotide sequence ID" value="NZ_JACHEN010000016.1"/>
</dbReference>
<name>A0A841KT62_9FIRM</name>
<accession>A0A841KT62</accession>
<comment type="caution">
    <text evidence="2">The sequence shown here is derived from an EMBL/GenBank/DDBJ whole genome shotgun (WGS) entry which is preliminary data.</text>
</comment>
<feature type="chain" id="PRO_5032871937" description="Cyclic lactone autoinducer peptide" evidence="1">
    <location>
        <begin position="25"/>
        <end position="42"/>
    </location>
</feature>
<proteinExistence type="predicted"/>
<protein>
    <recommendedName>
        <fullName evidence="4">Cyclic lactone autoinducer peptide</fullName>
    </recommendedName>
</protein>
<feature type="signal peptide" evidence="1">
    <location>
        <begin position="1"/>
        <end position="24"/>
    </location>
</feature>
<evidence type="ECO:0000256" key="1">
    <source>
        <dbReference type="SAM" id="SignalP"/>
    </source>
</evidence>
<keyword evidence="1" id="KW-0732">Signal</keyword>
<evidence type="ECO:0000313" key="2">
    <source>
        <dbReference type="EMBL" id="MBB6216583.1"/>
    </source>
</evidence>
<dbReference type="Proteomes" id="UP000579281">
    <property type="component" value="Unassembled WGS sequence"/>
</dbReference>
<evidence type="ECO:0000313" key="3">
    <source>
        <dbReference type="Proteomes" id="UP000579281"/>
    </source>
</evidence>
<keyword evidence="3" id="KW-1185">Reference proteome</keyword>
<organism evidence="2 3">
    <name type="scientific">Anaerosolibacter carboniphilus</name>
    <dbReference type="NCBI Taxonomy" id="1417629"/>
    <lineage>
        <taxon>Bacteria</taxon>
        <taxon>Bacillati</taxon>
        <taxon>Bacillota</taxon>
        <taxon>Clostridia</taxon>
        <taxon>Peptostreptococcales</taxon>
        <taxon>Thermotaleaceae</taxon>
        <taxon>Anaerosolibacter</taxon>
    </lineage>
</organism>
<evidence type="ECO:0008006" key="4">
    <source>
        <dbReference type="Google" id="ProtNLM"/>
    </source>
</evidence>
<gene>
    <name evidence="2" type="ORF">HNQ80_002687</name>
</gene>
<sequence length="42" mass="4668">MKKKLLALMLVLVLSLSSTMFVFATDNPDLSIVRPTTDNPDM</sequence>
<dbReference type="EMBL" id="JACHEN010000016">
    <property type="protein sequence ID" value="MBB6216583.1"/>
    <property type="molecule type" value="Genomic_DNA"/>
</dbReference>
<reference evidence="2 3" key="1">
    <citation type="submission" date="2020-08" db="EMBL/GenBank/DDBJ databases">
        <title>Genomic Encyclopedia of Type Strains, Phase IV (KMG-IV): sequencing the most valuable type-strain genomes for metagenomic binning, comparative biology and taxonomic classification.</title>
        <authorList>
            <person name="Goeker M."/>
        </authorList>
    </citation>
    <scope>NUCLEOTIDE SEQUENCE [LARGE SCALE GENOMIC DNA]</scope>
    <source>
        <strain evidence="2 3">DSM 103526</strain>
    </source>
</reference>
<dbReference type="AlphaFoldDB" id="A0A841KT62"/>